<evidence type="ECO:0000313" key="1">
    <source>
        <dbReference type="EMBL" id="RDU70201.1"/>
    </source>
</evidence>
<sequence>MHPFWQYYNEKSYNTLPRDFTLPSPKTLIYGAPKSGKTSLAFDFASSLNLPSKKIAYLDCQDPRVNLEEAKSELLKLFLEKKIEFLILDSYSPSFTLPNLPSIILISTLPHTLPSFSLLKMRNLSFAEYVSFDRKNSLPTTLLKNFIKDGNLPQMPFLAEFQKIKTKQENLKIALEDSFSIFCKLSSFASSKLTTNQFYSLLKKERKISKDRLYELWDRLESEGIMLSLPHIQENKPKKIYFYDFSLPKALSPQSTILQMLENMFVLELLIFLEKNDDTLCYDDQNFFITQKHGVFFFAPFAHQEFISQKIKKSPYPQVRIITLEKDWEMDGVFDFLELSLGEIE</sequence>
<protein>
    <submittedName>
        <fullName evidence="1">ATPase</fullName>
    </submittedName>
</protein>
<accession>A0A3D8J080</accession>
<reference evidence="1 2" key="1">
    <citation type="submission" date="2018-04" db="EMBL/GenBank/DDBJ databases">
        <title>Novel Campyloabacter and Helicobacter Species and Strains.</title>
        <authorList>
            <person name="Mannion A.J."/>
            <person name="Shen Z."/>
            <person name="Fox J.G."/>
        </authorList>
    </citation>
    <scope>NUCLEOTIDE SEQUENCE [LARGE SCALE GENOMIC DNA]</scope>
    <source>
        <strain evidence="1 2">MIT 04-9366</strain>
    </source>
</reference>
<dbReference type="AlphaFoldDB" id="A0A3D8J080"/>
<dbReference type="EMBL" id="NXLV01000012">
    <property type="protein sequence ID" value="RDU70201.1"/>
    <property type="molecule type" value="Genomic_DNA"/>
</dbReference>
<evidence type="ECO:0000313" key="2">
    <source>
        <dbReference type="Proteomes" id="UP000257045"/>
    </source>
</evidence>
<keyword evidence="2" id="KW-1185">Reference proteome</keyword>
<dbReference type="SUPFAM" id="SSF52540">
    <property type="entry name" value="P-loop containing nucleoside triphosphate hydrolases"/>
    <property type="match status" value="1"/>
</dbReference>
<dbReference type="Proteomes" id="UP000257045">
    <property type="component" value="Unassembled WGS sequence"/>
</dbReference>
<name>A0A3D8J080_9HELI</name>
<organism evidence="1 2">
    <name type="scientific">Helicobacter brantae</name>
    <dbReference type="NCBI Taxonomy" id="375927"/>
    <lineage>
        <taxon>Bacteria</taxon>
        <taxon>Pseudomonadati</taxon>
        <taxon>Campylobacterota</taxon>
        <taxon>Epsilonproteobacteria</taxon>
        <taxon>Campylobacterales</taxon>
        <taxon>Helicobacteraceae</taxon>
        <taxon>Helicobacter</taxon>
    </lineage>
</organism>
<dbReference type="InterPro" id="IPR027417">
    <property type="entry name" value="P-loop_NTPase"/>
</dbReference>
<dbReference type="OrthoDB" id="5372242at2"/>
<comment type="caution">
    <text evidence="1">The sequence shown here is derived from an EMBL/GenBank/DDBJ whole genome shotgun (WGS) entry which is preliminary data.</text>
</comment>
<proteinExistence type="predicted"/>
<gene>
    <name evidence="1" type="ORF">CQA58_06215</name>
</gene>
<dbReference type="RefSeq" id="WP_115569863.1">
    <property type="nucleotide sequence ID" value="NZ_NXLV01000012.1"/>
</dbReference>